<dbReference type="InterPro" id="IPR021731">
    <property type="entry name" value="AMIN_dom"/>
</dbReference>
<dbReference type="PANTHER" id="PTHR30404:SF0">
    <property type="entry name" value="N-ACETYLMURAMOYL-L-ALANINE AMIDASE AMIC"/>
    <property type="match status" value="1"/>
</dbReference>
<dbReference type="Gene3D" id="2.60.40.3500">
    <property type="match status" value="1"/>
</dbReference>
<evidence type="ECO:0000313" key="13">
    <source>
        <dbReference type="EMBL" id="VFJ43190.1"/>
    </source>
</evidence>
<comment type="catalytic activity">
    <reaction evidence="1">
        <text>Hydrolyzes the link between N-acetylmuramoyl residues and L-amino acid residues in certain cell-wall glycopeptides.</text>
        <dbReference type="EC" id="3.5.1.28"/>
    </reaction>
</comment>
<dbReference type="Gene3D" id="3.40.630.40">
    <property type="entry name" value="Zn-dependent exopeptidases"/>
    <property type="match status" value="1"/>
</dbReference>
<keyword evidence="6" id="KW-0574">Periplasm</keyword>
<dbReference type="FunFam" id="3.40.630.40:FF:000001">
    <property type="entry name" value="N-acetylmuramoyl-L-alanine amidase"/>
    <property type="match status" value="1"/>
</dbReference>
<reference evidence="13" key="1">
    <citation type="submission" date="2019-02" db="EMBL/GenBank/DDBJ databases">
        <authorList>
            <person name="Gruber-Vodicka R. H."/>
            <person name="Seah K. B. B."/>
        </authorList>
    </citation>
    <scope>NUCLEOTIDE SEQUENCE</scope>
    <source>
        <strain evidence="13">BECK_BZ15</strain>
    </source>
</reference>
<dbReference type="Pfam" id="PF01520">
    <property type="entry name" value="Amidase_3"/>
    <property type="match status" value="1"/>
</dbReference>
<dbReference type="Pfam" id="PF11741">
    <property type="entry name" value="AMIN"/>
    <property type="match status" value="1"/>
</dbReference>
<dbReference type="PANTHER" id="PTHR30404">
    <property type="entry name" value="N-ACETYLMURAMOYL-L-ALANINE AMIDASE"/>
    <property type="match status" value="1"/>
</dbReference>
<dbReference type="GO" id="GO:0009253">
    <property type="term" value="P:peptidoglycan catabolic process"/>
    <property type="evidence" value="ECO:0007669"/>
    <property type="project" value="InterPro"/>
</dbReference>
<keyword evidence="8" id="KW-0961">Cell wall biogenesis/degradation</keyword>
<keyword evidence="5" id="KW-0732">Signal</keyword>
<accession>A0A450RVN9</accession>
<evidence type="ECO:0000256" key="2">
    <source>
        <dbReference type="ARBA" id="ARBA00004418"/>
    </source>
</evidence>
<evidence type="ECO:0000256" key="5">
    <source>
        <dbReference type="ARBA" id="ARBA00022729"/>
    </source>
</evidence>
<evidence type="ECO:0000256" key="9">
    <source>
        <dbReference type="ARBA" id="ARBA00074581"/>
    </source>
</evidence>
<keyword evidence="11" id="KW-0812">Transmembrane</keyword>
<evidence type="ECO:0000256" key="1">
    <source>
        <dbReference type="ARBA" id="ARBA00001561"/>
    </source>
</evidence>
<evidence type="ECO:0000256" key="4">
    <source>
        <dbReference type="ARBA" id="ARBA00011901"/>
    </source>
</evidence>
<dbReference type="InterPro" id="IPR050695">
    <property type="entry name" value="N-acetylmuramoyl_amidase_3"/>
</dbReference>
<evidence type="ECO:0000259" key="12">
    <source>
        <dbReference type="SMART" id="SM00646"/>
    </source>
</evidence>
<evidence type="ECO:0000256" key="8">
    <source>
        <dbReference type="ARBA" id="ARBA00023316"/>
    </source>
</evidence>
<keyword evidence="7" id="KW-0378">Hydrolase</keyword>
<feature type="compositionally biased region" description="Low complexity" evidence="10">
    <location>
        <begin position="159"/>
        <end position="171"/>
    </location>
</feature>
<dbReference type="SMART" id="SM00646">
    <property type="entry name" value="Ami_3"/>
    <property type="match status" value="1"/>
</dbReference>
<dbReference type="CDD" id="cd02696">
    <property type="entry name" value="MurNAc-LAA"/>
    <property type="match status" value="1"/>
</dbReference>
<gene>
    <name evidence="13" type="ORF">BECKFW1821A_GA0114235_100325</name>
</gene>
<organism evidence="13">
    <name type="scientific">Candidatus Kentrum sp. FW</name>
    <dbReference type="NCBI Taxonomy" id="2126338"/>
    <lineage>
        <taxon>Bacteria</taxon>
        <taxon>Pseudomonadati</taxon>
        <taxon>Pseudomonadota</taxon>
        <taxon>Gammaproteobacteria</taxon>
        <taxon>Candidatus Kentrum</taxon>
    </lineage>
</organism>
<evidence type="ECO:0000256" key="7">
    <source>
        <dbReference type="ARBA" id="ARBA00022801"/>
    </source>
</evidence>
<dbReference type="EC" id="3.5.1.28" evidence="4"/>
<feature type="transmembrane region" description="Helical" evidence="11">
    <location>
        <begin position="12"/>
        <end position="29"/>
    </location>
</feature>
<comment type="subcellular location">
    <subcellularLocation>
        <location evidence="2">Periplasm</location>
    </subcellularLocation>
</comment>
<evidence type="ECO:0000256" key="3">
    <source>
        <dbReference type="ARBA" id="ARBA00010860"/>
    </source>
</evidence>
<dbReference type="GO" id="GO:0071555">
    <property type="term" value="P:cell wall organization"/>
    <property type="evidence" value="ECO:0007669"/>
    <property type="project" value="UniProtKB-KW"/>
</dbReference>
<keyword evidence="11" id="KW-1133">Transmembrane helix</keyword>
<evidence type="ECO:0000256" key="6">
    <source>
        <dbReference type="ARBA" id="ARBA00022764"/>
    </source>
</evidence>
<sequence>MKYRHPEKGFCAIRILLRILGIGLIFFFAHKAAFASLAEVENLRMWPAPDHTRVVFDISKPVTHSLFTLRAPDRVVIDIPNIHMGLLPSKPSAADPLLRRIRFASHNGRRDLRIVLDLKRPVRPKSFLLKPNRNYGYRLVVDLFKTEKPRAYRKPAPKPSISSAPLKKPLASKPPAPKPRMQAPIKPRQVIVAIDPGHGGEDPGASGRRGTREKDVVLAIGKKLNTLLNRKYGIKAFLVRTGDYYISLKKRKRIARKHKADLLISIHADAFRDPLVYGSSVYVLSERGASSESAKWLADRENSADLVGGVSLDDKDDLLASVLLDLSQTATLSASIQLGTDIFNELKKLGKTHKRRIQRAGFVVLKSPDIPSVLVETAFISNPHEERRLRNPKHQMRVAKAILTGVLRYLKNNAPQDTLLAVRK</sequence>
<dbReference type="InterPro" id="IPR002508">
    <property type="entry name" value="MurNAc-LAA_cat"/>
</dbReference>
<feature type="region of interest" description="Disordered" evidence="10">
    <location>
        <begin position="151"/>
        <end position="185"/>
    </location>
</feature>
<dbReference type="GO" id="GO:0008745">
    <property type="term" value="F:N-acetylmuramoyl-L-alanine amidase activity"/>
    <property type="evidence" value="ECO:0007669"/>
    <property type="project" value="UniProtKB-EC"/>
</dbReference>
<dbReference type="AlphaFoldDB" id="A0A450RVN9"/>
<dbReference type="EMBL" id="CAADEW010000003">
    <property type="protein sequence ID" value="VFJ43190.1"/>
    <property type="molecule type" value="Genomic_DNA"/>
</dbReference>
<proteinExistence type="inferred from homology"/>
<protein>
    <recommendedName>
        <fullName evidence="9">N-acetylmuramoyl-L-alanine amidase AmiC</fullName>
        <ecNumber evidence="4">3.5.1.28</ecNumber>
    </recommendedName>
</protein>
<dbReference type="GO" id="GO:0030288">
    <property type="term" value="C:outer membrane-bounded periplasmic space"/>
    <property type="evidence" value="ECO:0007669"/>
    <property type="project" value="TreeGrafter"/>
</dbReference>
<feature type="domain" description="MurNAc-LAA" evidence="12">
    <location>
        <begin position="252"/>
        <end position="407"/>
    </location>
</feature>
<comment type="similarity">
    <text evidence="3">Belongs to the N-acetylmuramoyl-L-alanine amidase 3 family.</text>
</comment>
<evidence type="ECO:0000256" key="11">
    <source>
        <dbReference type="SAM" id="Phobius"/>
    </source>
</evidence>
<dbReference type="SUPFAM" id="SSF53187">
    <property type="entry name" value="Zn-dependent exopeptidases"/>
    <property type="match status" value="1"/>
</dbReference>
<name>A0A450RVN9_9GAMM</name>
<keyword evidence="11" id="KW-0472">Membrane</keyword>
<evidence type="ECO:0000256" key="10">
    <source>
        <dbReference type="SAM" id="MobiDB-lite"/>
    </source>
</evidence>